<gene>
    <name evidence="1" type="ORF">MtrunA17_Chr6g0450511</name>
</gene>
<name>A0A396H935_MEDTR</name>
<comment type="caution">
    <text evidence="1">The sequence shown here is derived from an EMBL/GenBank/DDBJ whole genome shotgun (WGS) entry which is preliminary data.</text>
</comment>
<dbReference type="Proteomes" id="UP000265566">
    <property type="component" value="Chromosome 6"/>
</dbReference>
<reference evidence="2" key="1">
    <citation type="journal article" date="2018" name="Nat. Plants">
        <title>Whole-genome landscape of Medicago truncatula symbiotic genes.</title>
        <authorList>
            <person name="Pecrix Y."/>
            <person name="Staton S.E."/>
            <person name="Sallet E."/>
            <person name="Lelandais-Briere C."/>
            <person name="Moreau S."/>
            <person name="Carrere S."/>
            <person name="Blein T."/>
            <person name="Jardinaud M.F."/>
            <person name="Latrasse D."/>
            <person name="Zouine M."/>
            <person name="Zahm M."/>
            <person name="Kreplak J."/>
            <person name="Mayjonade B."/>
            <person name="Satge C."/>
            <person name="Perez M."/>
            <person name="Cauet S."/>
            <person name="Marande W."/>
            <person name="Chantry-Darmon C."/>
            <person name="Lopez-Roques C."/>
            <person name="Bouchez O."/>
            <person name="Berard A."/>
            <person name="Debelle F."/>
            <person name="Munos S."/>
            <person name="Bendahmane A."/>
            <person name="Berges H."/>
            <person name="Niebel A."/>
            <person name="Buitink J."/>
            <person name="Frugier F."/>
            <person name="Benhamed M."/>
            <person name="Crespi M."/>
            <person name="Gouzy J."/>
            <person name="Gamas P."/>
        </authorList>
    </citation>
    <scope>NUCLEOTIDE SEQUENCE [LARGE SCALE GENOMIC DNA]</scope>
    <source>
        <strain evidence="2">cv. Jemalong A17</strain>
    </source>
</reference>
<proteinExistence type="predicted"/>
<evidence type="ECO:0000313" key="2">
    <source>
        <dbReference type="Proteomes" id="UP000265566"/>
    </source>
</evidence>
<protein>
    <submittedName>
        <fullName evidence="1">Uncharacterized protein</fullName>
    </submittedName>
</protein>
<organism evidence="1 2">
    <name type="scientific">Medicago truncatula</name>
    <name type="common">Barrel medic</name>
    <name type="synonym">Medicago tribuloides</name>
    <dbReference type="NCBI Taxonomy" id="3880"/>
    <lineage>
        <taxon>Eukaryota</taxon>
        <taxon>Viridiplantae</taxon>
        <taxon>Streptophyta</taxon>
        <taxon>Embryophyta</taxon>
        <taxon>Tracheophyta</taxon>
        <taxon>Spermatophyta</taxon>
        <taxon>Magnoliopsida</taxon>
        <taxon>eudicotyledons</taxon>
        <taxon>Gunneridae</taxon>
        <taxon>Pentapetalae</taxon>
        <taxon>rosids</taxon>
        <taxon>fabids</taxon>
        <taxon>Fabales</taxon>
        <taxon>Fabaceae</taxon>
        <taxon>Papilionoideae</taxon>
        <taxon>50 kb inversion clade</taxon>
        <taxon>NPAAA clade</taxon>
        <taxon>Hologalegina</taxon>
        <taxon>IRL clade</taxon>
        <taxon>Trifolieae</taxon>
        <taxon>Medicago</taxon>
    </lineage>
</organism>
<dbReference type="AlphaFoldDB" id="A0A396H935"/>
<evidence type="ECO:0000313" key="1">
    <source>
        <dbReference type="EMBL" id="RHN49800.1"/>
    </source>
</evidence>
<sequence>MGEVYPKGVFDHFPKSLDLVCPSFTRNTPFRFLNVLTKHQMFPNLIHEKWGMIYFFSQEEM</sequence>
<dbReference type="EMBL" id="PSQE01000006">
    <property type="protein sequence ID" value="RHN49800.1"/>
    <property type="molecule type" value="Genomic_DNA"/>
</dbReference>
<accession>A0A396H935</accession>
<dbReference type="Gramene" id="rna34019">
    <property type="protein sequence ID" value="RHN49800.1"/>
    <property type="gene ID" value="gene34019"/>
</dbReference>